<keyword evidence="2" id="KW-0614">Plasmid</keyword>
<dbReference type="RefSeq" id="WP_015887202.1">
    <property type="nucleotide sequence ID" value="NC_012586.1"/>
</dbReference>
<sequence>MSASKTTTDHDTIRKWAEGRDGHPARVKGASDGGLLRIDFGKPEQRLEEISWEEFFKIFDENKLTFLYQDRLEGGKVSRFFKFIDRE</sequence>
<evidence type="ECO:0000313" key="2">
    <source>
        <dbReference type="EMBL" id="ACP22557.1"/>
    </source>
</evidence>
<reference evidence="2 3" key="2">
    <citation type="journal article" date="2009" name="Appl. Environ. Microbiol.">
        <title>Rhizobium sp. strain NGR234 possesses a remarkable number of secretion systems.</title>
        <authorList>
            <person name="Schmeisser C."/>
            <person name="Liesegang H."/>
            <person name="Krysciak D."/>
            <person name="Bakkou N."/>
            <person name="Le Quere A."/>
            <person name="Wollherr A."/>
            <person name="Heinemeyer I."/>
            <person name="Morgenstern B."/>
            <person name="Pommerening-Roeser A."/>
            <person name="Flores M."/>
            <person name="Palacios R."/>
            <person name="Brenner S."/>
            <person name="Gottschalk G."/>
            <person name="Schmitz R.A."/>
            <person name="Broughton W.J."/>
            <person name="Perret X."/>
            <person name="Strittmatter A.W."/>
            <person name="Streit W.R."/>
        </authorList>
    </citation>
    <scope>NUCLEOTIDE SEQUENCE [LARGE SCALE GENOMIC DNA]</scope>
    <source>
        <strain evidence="3">NBRC 101917 / NGR234</strain>
    </source>
</reference>
<accession>C3KR49</accession>
<feature type="compositionally biased region" description="Basic and acidic residues" evidence="1">
    <location>
        <begin position="7"/>
        <end position="24"/>
    </location>
</feature>
<evidence type="ECO:0000256" key="1">
    <source>
        <dbReference type="SAM" id="MobiDB-lite"/>
    </source>
</evidence>
<name>C3KR49_SINFN</name>
<reference evidence="3" key="1">
    <citation type="journal article" date="2004" name="J. Bacteriol.">
        <title>An evolutionary hot spot: the pNGR234b replicon of Rhizobium sp. strain NGR234.</title>
        <authorList>
            <person name="Streit W.R."/>
            <person name="Schmitz R.A."/>
            <person name="Perret X."/>
            <person name="Staehelin C."/>
            <person name="Deakin W.J."/>
            <person name="Raasch C."/>
            <person name="Liesegang H."/>
            <person name="Broughton W.J."/>
        </authorList>
    </citation>
    <scope>NUCLEOTIDE SEQUENCE [LARGE SCALE GENOMIC DNA]</scope>
    <source>
        <strain evidence="3">NBRC 101917 / NGR234</strain>
    </source>
</reference>
<dbReference type="AlphaFoldDB" id="C3KR49"/>
<keyword evidence="3" id="KW-1185">Reference proteome</keyword>
<evidence type="ECO:0000313" key="3">
    <source>
        <dbReference type="Proteomes" id="UP000001054"/>
    </source>
</evidence>
<dbReference type="KEGG" id="rhi:NGR_b11040"/>
<dbReference type="EMBL" id="CP000874">
    <property type="protein sequence ID" value="ACP22557.1"/>
    <property type="molecule type" value="Genomic_DNA"/>
</dbReference>
<dbReference type="HOGENOM" id="CLU_151279_1_0_5"/>
<dbReference type="PATRIC" id="fig|394.7.peg.1505"/>
<organism evidence="2 3">
    <name type="scientific">Sinorhizobium fredii (strain NBRC 101917 / NGR234)</name>
    <dbReference type="NCBI Taxonomy" id="394"/>
    <lineage>
        <taxon>Bacteria</taxon>
        <taxon>Pseudomonadati</taxon>
        <taxon>Pseudomonadota</taxon>
        <taxon>Alphaproteobacteria</taxon>
        <taxon>Hyphomicrobiales</taxon>
        <taxon>Rhizobiaceae</taxon>
        <taxon>Sinorhizobium/Ensifer group</taxon>
        <taxon>Sinorhizobium</taxon>
    </lineage>
</organism>
<proteinExistence type="predicted"/>
<dbReference type="OrthoDB" id="9808866at2"/>
<protein>
    <recommendedName>
        <fullName evidence="4">1,4-alpha-glucan branching enzyme</fullName>
    </recommendedName>
</protein>
<feature type="region of interest" description="Disordered" evidence="1">
    <location>
        <begin position="1"/>
        <end position="28"/>
    </location>
</feature>
<geneLocation type="plasmid" evidence="3">
    <name>sym pNGR234b</name>
</geneLocation>
<evidence type="ECO:0008006" key="4">
    <source>
        <dbReference type="Google" id="ProtNLM"/>
    </source>
</evidence>
<dbReference type="Proteomes" id="UP000001054">
    <property type="component" value="Plasmid pNGR234b"/>
</dbReference>
<gene>
    <name evidence="2" type="ordered locus">NGR_b11040</name>
</gene>